<dbReference type="EMBL" id="WIGN01000126">
    <property type="protein sequence ID" value="KAF6807993.1"/>
    <property type="molecule type" value="Genomic_DNA"/>
</dbReference>
<dbReference type="InterPro" id="IPR001138">
    <property type="entry name" value="Zn2Cys6_DnaBD"/>
</dbReference>
<reference evidence="9 10" key="1">
    <citation type="journal article" date="2020" name="Phytopathology">
        <title>Genome Sequence Resources of Colletotrichum truncatum, C. plurivorum, C. musicola, and C. sojae: Four Species Pathogenic to Soybean (Glycine max).</title>
        <authorList>
            <person name="Rogerio F."/>
            <person name="Boufleur T.R."/>
            <person name="Ciampi-Guillardi M."/>
            <person name="Sukno S.A."/>
            <person name="Thon M.R."/>
            <person name="Massola Junior N.S."/>
            <person name="Baroncelli R."/>
        </authorList>
    </citation>
    <scope>NUCLEOTIDE SEQUENCE [LARGE SCALE GENOMIC DNA]</scope>
    <source>
        <strain evidence="9 10">LFN0009</strain>
    </source>
</reference>
<dbReference type="GO" id="GO:0001228">
    <property type="term" value="F:DNA-binding transcription activator activity, RNA polymerase II-specific"/>
    <property type="evidence" value="ECO:0007669"/>
    <property type="project" value="TreeGrafter"/>
</dbReference>
<name>A0A8H6MTR3_9PEZI</name>
<feature type="compositionally biased region" description="Basic and acidic residues" evidence="7">
    <location>
        <begin position="53"/>
        <end position="69"/>
    </location>
</feature>
<dbReference type="SMART" id="SM00066">
    <property type="entry name" value="GAL4"/>
    <property type="match status" value="1"/>
</dbReference>
<dbReference type="PANTHER" id="PTHR31944">
    <property type="entry name" value="HEME-RESPONSIVE ZINC FINGER TRANSCRIPTION FACTOR HAP1"/>
    <property type="match status" value="1"/>
</dbReference>
<accession>A0A8H6MTR3</accession>
<dbReference type="Pfam" id="PF00172">
    <property type="entry name" value="Zn_clus"/>
    <property type="match status" value="1"/>
</dbReference>
<comment type="caution">
    <text evidence="9">The sequence shown here is derived from an EMBL/GenBank/DDBJ whole genome shotgun (WGS) entry which is preliminary data.</text>
</comment>
<evidence type="ECO:0000256" key="3">
    <source>
        <dbReference type="ARBA" id="ARBA00023015"/>
    </source>
</evidence>
<keyword evidence="6" id="KW-0539">Nucleus</keyword>
<proteinExistence type="predicted"/>
<dbReference type="GO" id="GO:0000978">
    <property type="term" value="F:RNA polymerase II cis-regulatory region sequence-specific DNA binding"/>
    <property type="evidence" value="ECO:0007669"/>
    <property type="project" value="TreeGrafter"/>
</dbReference>
<dbReference type="GO" id="GO:0005634">
    <property type="term" value="C:nucleus"/>
    <property type="evidence" value="ECO:0007669"/>
    <property type="project" value="TreeGrafter"/>
</dbReference>
<dbReference type="PROSITE" id="PS50048">
    <property type="entry name" value="ZN2_CY6_FUNGAL_2"/>
    <property type="match status" value="1"/>
</dbReference>
<dbReference type="InterPro" id="IPR007219">
    <property type="entry name" value="XnlR_reg_dom"/>
</dbReference>
<evidence type="ECO:0000256" key="7">
    <source>
        <dbReference type="SAM" id="MobiDB-lite"/>
    </source>
</evidence>
<dbReference type="Proteomes" id="UP000652219">
    <property type="component" value="Unassembled WGS sequence"/>
</dbReference>
<evidence type="ECO:0000313" key="9">
    <source>
        <dbReference type="EMBL" id="KAF6807993.1"/>
    </source>
</evidence>
<keyword evidence="2" id="KW-0862">Zinc</keyword>
<dbReference type="GO" id="GO:0008270">
    <property type="term" value="F:zinc ion binding"/>
    <property type="evidence" value="ECO:0007669"/>
    <property type="project" value="InterPro"/>
</dbReference>
<keyword evidence="10" id="KW-1185">Reference proteome</keyword>
<dbReference type="InterPro" id="IPR036864">
    <property type="entry name" value="Zn2-C6_fun-type_DNA-bd_sf"/>
</dbReference>
<evidence type="ECO:0000256" key="2">
    <source>
        <dbReference type="ARBA" id="ARBA00022833"/>
    </source>
</evidence>
<dbReference type="PROSITE" id="PS00463">
    <property type="entry name" value="ZN2_CY6_FUNGAL_1"/>
    <property type="match status" value="1"/>
</dbReference>
<dbReference type="InterPro" id="IPR051430">
    <property type="entry name" value="Fungal_TF_Env_Response"/>
</dbReference>
<organism evidence="9 10">
    <name type="scientific">Colletotrichum sojae</name>
    <dbReference type="NCBI Taxonomy" id="2175907"/>
    <lineage>
        <taxon>Eukaryota</taxon>
        <taxon>Fungi</taxon>
        <taxon>Dikarya</taxon>
        <taxon>Ascomycota</taxon>
        <taxon>Pezizomycotina</taxon>
        <taxon>Sordariomycetes</taxon>
        <taxon>Hypocreomycetidae</taxon>
        <taxon>Glomerellales</taxon>
        <taxon>Glomerellaceae</taxon>
        <taxon>Colletotrichum</taxon>
        <taxon>Colletotrichum orchidearum species complex</taxon>
    </lineage>
</organism>
<evidence type="ECO:0000256" key="6">
    <source>
        <dbReference type="ARBA" id="ARBA00023242"/>
    </source>
</evidence>
<feature type="region of interest" description="Disordered" evidence="7">
    <location>
        <begin position="51"/>
        <end position="87"/>
    </location>
</feature>
<keyword evidence="1" id="KW-0479">Metal-binding</keyword>
<feature type="compositionally biased region" description="Polar residues" evidence="7">
    <location>
        <begin position="124"/>
        <end position="141"/>
    </location>
</feature>
<dbReference type="GO" id="GO:0006351">
    <property type="term" value="P:DNA-templated transcription"/>
    <property type="evidence" value="ECO:0007669"/>
    <property type="project" value="InterPro"/>
</dbReference>
<keyword evidence="3" id="KW-0805">Transcription regulation</keyword>
<feature type="compositionally biased region" description="Low complexity" evidence="7">
    <location>
        <begin position="71"/>
        <end position="84"/>
    </location>
</feature>
<evidence type="ECO:0000313" key="10">
    <source>
        <dbReference type="Proteomes" id="UP000652219"/>
    </source>
</evidence>
<evidence type="ECO:0000256" key="4">
    <source>
        <dbReference type="ARBA" id="ARBA00023125"/>
    </source>
</evidence>
<dbReference type="AlphaFoldDB" id="A0A8H6MTR3"/>
<sequence length="727" mass="81532">MEQPVRRRRRPALSCLECRRRKIKCDRNEPCARCVATRNRCTYRLFDGTSAHRNRESPESRIPRRDRASESLSIQPTSTSPSITGRVRNNAPQALDCISSHGVEVVPDLQDLVQRVQRLERTIESNTTGGLSPSTSSNLPRTSGCGDSESQIVLKKARMWRWSDWMGEAREFKTVFDCYTMYTSAVSHENDDSRFRDPETRALAVRIGELLRSCKNLARSLKMGRPSRNLSAPLLVDFVPPSRELADAMVDLYLESFESTYRILHKPTFRAEYERFWDEPHTVANDLRLKILLVIGLGSSLYVEGEPGAVSFHSTVRMWLYAAQAWLSGPLEKDRLGVTGIQVHCLTIIARQVFSVGGDLVWMSMGSLIHRSMQIGLHRDPRHLSAMSILQAELRRRLWATVLELAVQASLDSAMPPRISFDEFDTEAPSNINDDEVGESTAAIEPHPSRVHTEMSLQLLLVECFPIRLKVLRLLNGLRSELSYPDVLELSSGIMDAYRWNMAYMTNPAANTTAFQRNMVDYLVKRFLIPLHCPFASRARTSPLFQYSIKASLDASMDILYPEPDAAFSHLMAVGGGMFKEGFRYASAAISLEYIAMAEAQSLDGTLRRGGSHSREILRKAMEDMVELSVERARQGETNIKGHMFLTMILAQVRAMEDGASGECRIAEGAKSSLEFCHSLLQSRADGVPSSSWSGDSVAGTEGLDGGPCELGMDWYFDFFLPDGNFS</sequence>
<evidence type="ECO:0000256" key="1">
    <source>
        <dbReference type="ARBA" id="ARBA00022723"/>
    </source>
</evidence>
<evidence type="ECO:0000256" key="5">
    <source>
        <dbReference type="ARBA" id="ARBA00023163"/>
    </source>
</evidence>
<dbReference type="Pfam" id="PF04082">
    <property type="entry name" value="Fungal_trans"/>
    <property type="match status" value="1"/>
</dbReference>
<dbReference type="PANTHER" id="PTHR31944:SF131">
    <property type="entry name" value="HEME-RESPONSIVE ZINC FINGER TRANSCRIPTION FACTOR HAP1"/>
    <property type="match status" value="1"/>
</dbReference>
<gene>
    <name evidence="9" type="ORF">CSOJ01_07843</name>
</gene>
<dbReference type="CDD" id="cd00067">
    <property type="entry name" value="GAL4"/>
    <property type="match status" value="1"/>
</dbReference>
<dbReference type="SUPFAM" id="SSF57701">
    <property type="entry name" value="Zn2/Cys6 DNA-binding domain"/>
    <property type="match status" value="1"/>
</dbReference>
<dbReference type="CDD" id="cd12148">
    <property type="entry name" value="fungal_TF_MHR"/>
    <property type="match status" value="1"/>
</dbReference>
<dbReference type="SMART" id="SM00906">
    <property type="entry name" value="Fungal_trans"/>
    <property type="match status" value="1"/>
</dbReference>
<evidence type="ECO:0000259" key="8">
    <source>
        <dbReference type="PROSITE" id="PS50048"/>
    </source>
</evidence>
<feature type="region of interest" description="Disordered" evidence="7">
    <location>
        <begin position="123"/>
        <end position="148"/>
    </location>
</feature>
<keyword evidence="4" id="KW-0238">DNA-binding</keyword>
<protein>
    <recommendedName>
        <fullName evidence="8">Zn(2)-C6 fungal-type domain-containing protein</fullName>
    </recommendedName>
</protein>
<keyword evidence="5" id="KW-0804">Transcription</keyword>
<feature type="domain" description="Zn(2)-C6 fungal-type" evidence="8">
    <location>
        <begin position="14"/>
        <end position="43"/>
    </location>
</feature>
<dbReference type="Gene3D" id="4.10.240.10">
    <property type="entry name" value="Zn(2)-C6 fungal-type DNA-binding domain"/>
    <property type="match status" value="1"/>
</dbReference>